<dbReference type="EMBL" id="CAJVCH010340886">
    <property type="protein sequence ID" value="CAG7815274.1"/>
    <property type="molecule type" value="Genomic_DNA"/>
</dbReference>
<feature type="region of interest" description="Disordered" evidence="1">
    <location>
        <begin position="1"/>
        <end position="26"/>
    </location>
</feature>
<feature type="region of interest" description="Disordered" evidence="1">
    <location>
        <begin position="112"/>
        <end position="151"/>
    </location>
</feature>
<accession>A0A8J2KLJ3</accession>
<organism evidence="2 3">
    <name type="scientific">Allacma fusca</name>
    <dbReference type="NCBI Taxonomy" id="39272"/>
    <lineage>
        <taxon>Eukaryota</taxon>
        <taxon>Metazoa</taxon>
        <taxon>Ecdysozoa</taxon>
        <taxon>Arthropoda</taxon>
        <taxon>Hexapoda</taxon>
        <taxon>Collembola</taxon>
        <taxon>Symphypleona</taxon>
        <taxon>Sminthuridae</taxon>
        <taxon>Allacma</taxon>
    </lineage>
</organism>
<evidence type="ECO:0000256" key="1">
    <source>
        <dbReference type="SAM" id="MobiDB-lite"/>
    </source>
</evidence>
<keyword evidence="3" id="KW-1185">Reference proteome</keyword>
<sequence length="617" mass="67633">MMSSAARSSPGLSPSPSRMSVTDEDRIGKLESKVTEMQICLEKYRSRFKDQKLFCKYVAEYLLHKFGFNIWLRLEMVKAAGEGGADSDDEGLLPRDLPSIFQLAVNKSSKERQLRKDCSAQKSVAPVAPPSVSKSPSPAVTNSGSNGVSTQGKIVGTVGKPASASGNSGSVSGNGVCASEKVNVLLGNSVSVSGNFSNLSRMSDSSSGSCANVPANSASVSGSPANFSRNQPNMSGISKSSGNFVPSVANSAVNGSISNGVVNRSITSSVGSHRTQVLVGNINKRRTSSNVSPGDGKPAKLFLSSTGLSHEKKSSVNSTCSTGQIVQIKPVESTRHVETNDPILVINTGAVQMGSHSMRGIRVFGNVVELPEADISGLSKETEDADPLFDLDFGIPEVQDCSSYSTHPMTSQSTYVTTGDNNHVEIVHDDYNDPSIEIKYEESYKDSSTEEEMSVTEVSAEETTYQIIAPPKLNQRAAARCRRSSPFDMNWLYQMKKYQQNIMPYITLIKRDEFRQWFEYLPNEKPEESRYRCRLCYKYMQTYGIPRSNWGPVESERGQLKRTECDNRNVINSHGKKKSHLEIMKRLQIEGNPEVGFVDRFDKTMKKQLIESLEKDF</sequence>
<feature type="compositionally biased region" description="Low complexity" evidence="1">
    <location>
        <begin position="120"/>
        <end position="140"/>
    </location>
</feature>
<feature type="compositionally biased region" description="Low complexity" evidence="1">
    <location>
        <begin position="1"/>
        <end position="20"/>
    </location>
</feature>
<proteinExistence type="predicted"/>
<dbReference type="AlphaFoldDB" id="A0A8J2KLJ3"/>
<name>A0A8J2KLJ3_9HEXA</name>
<gene>
    <name evidence="2" type="ORF">AFUS01_LOCUS25968</name>
</gene>
<evidence type="ECO:0000313" key="2">
    <source>
        <dbReference type="EMBL" id="CAG7815274.1"/>
    </source>
</evidence>
<comment type="caution">
    <text evidence="2">The sequence shown here is derived from an EMBL/GenBank/DDBJ whole genome shotgun (WGS) entry which is preliminary data.</text>
</comment>
<evidence type="ECO:0000313" key="3">
    <source>
        <dbReference type="Proteomes" id="UP000708208"/>
    </source>
</evidence>
<reference evidence="2" key="1">
    <citation type="submission" date="2021-06" db="EMBL/GenBank/DDBJ databases">
        <authorList>
            <person name="Hodson N. C."/>
            <person name="Mongue J. A."/>
            <person name="Jaron S. K."/>
        </authorList>
    </citation>
    <scope>NUCLEOTIDE SEQUENCE</scope>
</reference>
<dbReference type="Proteomes" id="UP000708208">
    <property type="component" value="Unassembled WGS sequence"/>
</dbReference>
<feature type="compositionally biased region" description="Polar residues" evidence="1">
    <location>
        <begin position="141"/>
        <end position="151"/>
    </location>
</feature>
<protein>
    <submittedName>
        <fullName evidence="2">Uncharacterized protein</fullName>
    </submittedName>
</protein>